<evidence type="ECO:0000259" key="5">
    <source>
        <dbReference type="PROSITE" id="PS51843"/>
    </source>
</evidence>
<keyword evidence="3" id="KW-0804">Transcription</keyword>
<dbReference type="PRINTS" id="PR00398">
    <property type="entry name" value="STRDHORMONER"/>
</dbReference>
<dbReference type="EMBL" id="CAJPIZ010042097">
    <property type="protein sequence ID" value="CAG2121807.1"/>
    <property type="molecule type" value="Genomic_DNA"/>
</dbReference>
<dbReference type="GO" id="GO:0090575">
    <property type="term" value="C:RNA polymerase II transcription regulator complex"/>
    <property type="evidence" value="ECO:0007669"/>
    <property type="project" value="TreeGrafter"/>
</dbReference>
<evidence type="ECO:0000256" key="2">
    <source>
        <dbReference type="ARBA" id="ARBA00023015"/>
    </source>
</evidence>
<proteinExistence type="predicted"/>
<dbReference type="GO" id="GO:0009755">
    <property type="term" value="P:hormone-mediated signaling pathway"/>
    <property type="evidence" value="ECO:0007669"/>
    <property type="project" value="TreeGrafter"/>
</dbReference>
<evidence type="ECO:0000313" key="7">
    <source>
        <dbReference type="EMBL" id="CAD7648084.1"/>
    </source>
</evidence>
<dbReference type="GO" id="GO:0000978">
    <property type="term" value="F:RNA polymerase II cis-regulatory region sequence-specific DNA binding"/>
    <property type="evidence" value="ECO:0007669"/>
    <property type="project" value="TreeGrafter"/>
</dbReference>
<protein>
    <recommendedName>
        <fullName evidence="5">NR LBD domain-containing protein</fullName>
    </recommendedName>
</protein>
<dbReference type="OrthoDB" id="6355676at2759"/>
<dbReference type="InterPro" id="IPR000536">
    <property type="entry name" value="Nucl_hrmn_rcpt_lig-bd"/>
</dbReference>
<sequence length="120" mass="13662">MGVPSVADQLHSVTTRLSELKFDHIDYICLKFLLLLNPDVRGLGNFKLVQEAHEQAQQAVLEYTINCYPQINDKFGQLMALVPDLRALTLRGEEFLYYKHMGGSAPTQTLLMEMLHAKKK</sequence>
<dbReference type="PROSITE" id="PS51843">
    <property type="entry name" value="NR_LBD"/>
    <property type="match status" value="1"/>
</dbReference>
<accession>A0A7R9QJ94</accession>
<dbReference type="InterPro" id="IPR016355">
    <property type="entry name" value="NR5-like"/>
</dbReference>
<reference evidence="7" key="1">
    <citation type="submission" date="2020-11" db="EMBL/GenBank/DDBJ databases">
        <authorList>
            <person name="Tran Van P."/>
        </authorList>
    </citation>
    <scope>NUCLEOTIDE SEQUENCE</scope>
</reference>
<dbReference type="EMBL" id="CAJPIZ010042032">
    <property type="protein sequence ID" value="CAG2121800.1"/>
    <property type="molecule type" value="Genomic_DNA"/>
</dbReference>
<organism evidence="7">
    <name type="scientific">Medioppia subpectinata</name>
    <dbReference type="NCBI Taxonomy" id="1979941"/>
    <lineage>
        <taxon>Eukaryota</taxon>
        <taxon>Metazoa</taxon>
        <taxon>Ecdysozoa</taxon>
        <taxon>Arthropoda</taxon>
        <taxon>Chelicerata</taxon>
        <taxon>Arachnida</taxon>
        <taxon>Acari</taxon>
        <taxon>Acariformes</taxon>
        <taxon>Sarcoptiformes</taxon>
        <taxon>Oribatida</taxon>
        <taxon>Brachypylina</taxon>
        <taxon>Oppioidea</taxon>
        <taxon>Oppiidae</taxon>
        <taxon>Medioppia</taxon>
    </lineage>
</organism>
<dbReference type="PANTHER" id="PTHR24086:SF15">
    <property type="entry name" value="NUCLEAR HORMONE RECEPTOR FTZ-F1"/>
    <property type="match status" value="1"/>
</dbReference>
<dbReference type="Gene3D" id="1.10.565.10">
    <property type="entry name" value="Retinoid X Receptor"/>
    <property type="match status" value="1"/>
</dbReference>
<dbReference type="SUPFAM" id="SSF48508">
    <property type="entry name" value="Nuclear receptor ligand-binding domain"/>
    <property type="match status" value="1"/>
</dbReference>
<dbReference type="EMBL" id="OC896672">
    <property type="protein sequence ID" value="CAD7648084.1"/>
    <property type="molecule type" value="Genomic_DNA"/>
</dbReference>
<evidence type="ECO:0000256" key="1">
    <source>
        <dbReference type="ARBA" id="ARBA00004123"/>
    </source>
</evidence>
<keyword evidence="2" id="KW-0805">Transcription regulation</keyword>
<feature type="domain" description="NR LBD" evidence="5">
    <location>
        <begin position="1"/>
        <end position="118"/>
    </location>
</feature>
<evidence type="ECO:0000256" key="3">
    <source>
        <dbReference type="ARBA" id="ARBA00023163"/>
    </source>
</evidence>
<comment type="subcellular location">
    <subcellularLocation>
        <location evidence="1">Nucleus</location>
    </subcellularLocation>
</comment>
<evidence type="ECO:0000313" key="8">
    <source>
        <dbReference type="Proteomes" id="UP000759131"/>
    </source>
</evidence>
<name>A0A7R9QJ94_9ACAR</name>
<keyword evidence="4" id="KW-0675">Receptor</keyword>
<dbReference type="PANTHER" id="PTHR24086">
    <property type="entry name" value="NUCLEAR RECEPTOR SUBFAMILY 5 GROUP A"/>
    <property type="match status" value="1"/>
</dbReference>
<evidence type="ECO:0000313" key="6">
    <source>
        <dbReference type="EMBL" id="CAD7648068.1"/>
    </source>
</evidence>
<dbReference type="EMBL" id="OC896607">
    <property type="protein sequence ID" value="CAD7648068.1"/>
    <property type="molecule type" value="Genomic_DNA"/>
</dbReference>
<dbReference type="GO" id="GO:0004879">
    <property type="term" value="F:nuclear receptor activity"/>
    <property type="evidence" value="ECO:0007669"/>
    <property type="project" value="InterPro"/>
</dbReference>
<evidence type="ECO:0000256" key="4">
    <source>
        <dbReference type="ARBA" id="ARBA00023170"/>
    </source>
</evidence>
<dbReference type="InterPro" id="IPR001723">
    <property type="entry name" value="Nuclear_hrmn_rcpt"/>
</dbReference>
<dbReference type="Pfam" id="PF00104">
    <property type="entry name" value="Hormone_recep"/>
    <property type="match status" value="1"/>
</dbReference>
<dbReference type="Proteomes" id="UP000759131">
    <property type="component" value="Unassembled WGS sequence"/>
</dbReference>
<gene>
    <name evidence="6" type="ORF">OSB1V03_LOCUS21746</name>
    <name evidence="7" type="ORF">OSB1V03_LOCUS21753</name>
</gene>
<keyword evidence="8" id="KW-1185">Reference proteome</keyword>
<dbReference type="InterPro" id="IPR035500">
    <property type="entry name" value="NHR-like_dom_sf"/>
</dbReference>
<dbReference type="AlphaFoldDB" id="A0A7R9QJ94"/>
<dbReference type="GO" id="GO:0009888">
    <property type="term" value="P:tissue development"/>
    <property type="evidence" value="ECO:0007669"/>
    <property type="project" value="TreeGrafter"/>
</dbReference>